<comment type="caution">
    <text evidence="9">The sequence shown here is derived from an EMBL/GenBank/DDBJ whole genome shotgun (WGS) entry which is preliminary data.</text>
</comment>
<dbReference type="InterPro" id="IPR000620">
    <property type="entry name" value="EamA_dom"/>
</dbReference>
<dbReference type="InterPro" id="IPR050638">
    <property type="entry name" value="AA-Vitamin_Transporters"/>
</dbReference>
<dbReference type="EMBL" id="NXGX01000001">
    <property type="protein sequence ID" value="PKR60376.1"/>
    <property type="molecule type" value="Genomic_DNA"/>
</dbReference>
<feature type="transmembrane region" description="Helical" evidence="7">
    <location>
        <begin position="98"/>
        <end position="117"/>
    </location>
</feature>
<proteinExistence type="inferred from homology"/>
<comment type="subcellular location">
    <subcellularLocation>
        <location evidence="1">Membrane</location>
        <topology evidence="1">Multi-pass membrane protein</topology>
    </subcellularLocation>
</comment>
<dbReference type="Proteomes" id="UP000233332">
    <property type="component" value="Unassembled WGS sequence"/>
</dbReference>
<comment type="similarity">
    <text evidence="2">Belongs to the EamA transporter family.</text>
</comment>
<dbReference type="InterPro" id="IPR037185">
    <property type="entry name" value="EmrE-like"/>
</dbReference>
<feature type="domain" description="EamA" evidence="8">
    <location>
        <begin position="14"/>
        <end position="141"/>
    </location>
</feature>
<dbReference type="RefSeq" id="WP_101299813.1">
    <property type="nucleotide sequence ID" value="NZ_NXGX01000001.1"/>
</dbReference>
<feature type="transmembrane region" description="Helical" evidence="7">
    <location>
        <begin position="217"/>
        <end position="240"/>
    </location>
</feature>
<evidence type="ECO:0000256" key="4">
    <source>
        <dbReference type="ARBA" id="ARBA00022989"/>
    </source>
</evidence>
<feature type="transmembrane region" description="Helical" evidence="7">
    <location>
        <begin position="274"/>
        <end position="290"/>
    </location>
</feature>
<gene>
    <name evidence="9" type="ORF">COO92_03250</name>
</gene>
<accession>A0A2N3LCA2</accession>
<evidence type="ECO:0000313" key="9">
    <source>
        <dbReference type="EMBL" id="PKR60376.1"/>
    </source>
</evidence>
<feature type="compositionally biased region" description="Basic and acidic residues" evidence="6">
    <location>
        <begin position="296"/>
        <end position="309"/>
    </location>
</feature>
<feature type="transmembrane region" description="Helical" evidence="7">
    <location>
        <begin position="37"/>
        <end position="55"/>
    </location>
</feature>
<feature type="transmembrane region" description="Helical" evidence="7">
    <location>
        <begin position="185"/>
        <end position="205"/>
    </location>
</feature>
<reference evidence="9 10" key="1">
    <citation type="submission" date="2017-09" db="EMBL/GenBank/DDBJ databases">
        <title>Biodiversity and function of Thalassospira species in the particle-attached aromatic-hydrocarbon-degrading consortia from the surface seawater of the China South Sea.</title>
        <authorList>
            <person name="Dong C."/>
            <person name="Lai Q."/>
            <person name="Shao Z."/>
        </authorList>
    </citation>
    <scope>NUCLEOTIDE SEQUENCE [LARGE SCALE GENOMIC DNA]</scope>
    <source>
        <strain evidence="9 10">139Z-12</strain>
    </source>
</reference>
<evidence type="ECO:0000313" key="10">
    <source>
        <dbReference type="Proteomes" id="UP000233332"/>
    </source>
</evidence>
<dbReference type="SUPFAM" id="SSF103481">
    <property type="entry name" value="Multidrug resistance efflux transporter EmrE"/>
    <property type="match status" value="2"/>
</dbReference>
<feature type="region of interest" description="Disordered" evidence="6">
    <location>
        <begin position="295"/>
        <end position="316"/>
    </location>
</feature>
<organism evidence="9 10">
    <name type="scientific">Thalassospira lohafexi</name>
    <dbReference type="NCBI Taxonomy" id="744227"/>
    <lineage>
        <taxon>Bacteria</taxon>
        <taxon>Pseudomonadati</taxon>
        <taxon>Pseudomonadota</taxon>
        <taxon>Alphaproteobacteria</taxon>
        <taxon>Rhodospirillales</taxon>
        <taxon>Thalassospiraceae</taxon>
        <taxon>Thalassospira</taxon>
    </lineage>
</organism>
<dbReference type="PANTHER" id="PTHR32322">
    <property type="entry name" value="INNER MEMBRANE TRANSPORTER"/>
    <property type="match status" value="1"/>
</dbReference>
<feature type="transmembrane region" description="Helical" evidence="7">
    <location>
        <begin position="252"/>
        <end position="268"/>
    </location>
</feature>
<protein>
    <submittedName>
        <fullName evidence="9">EamA family transporter</fullName>
    </submittedName>
</protein>
<evidence type="ECO:0000256" key="3">
    <source>
        <dbReference type="ARBA" id="ARBA00022692"/>
    </source>
</evidence>
<sequence>MKRSIPTSYLVFGFLALLWGMTFLFNKIAGGVVSPMQIVMVRVVIGFLPVLAFALSRKVLRWEHVRYIHHFVVMSLMAATVYYFAFAKGISLLPTSSAGMLSGAIPLFSFVGAAIFLRSEPVNFRSITGLLIGFGGVIVIARPWDANIANNDLTGVLYIAFGSACVGLSFVYARKFLSPLGISPIALCTYQLGLSSLTAMVIGDFDGLEMIFTDWKAAGSLFIGLGLFGTGIAFMCFYYLVENLGAVKTASVTYIPPVIGLLTGALILGETVHLFDLIAMAAIITGVVVMQSGQPRKADRNSTHSRPPELRPATNR</sequence>
<evidence type="ECO:0000256" key="7">
    <source>
        <dbReference type="SAM" id="Phobius"/>
    </source>
</evidence>
<dbReference type="GO" id="GO:0016020">
    <property type="term" value="C:membrane"/>
    <property type="evidence" value="ECO:0007669"/>
    <property type="project" value="UniProtKB-SubCell"/>
</dbReference>
<keyword evidence="3 7" id="KW-0812">Transmembrane</keyword>
<feature type="transmembrane region" description="Helical" evidence="7">
    <location>
        <begin position="67"/>
        <end position="86"/>
    </location>
</feature>
<feature type="transmembrane region" description="Helical" evidence="7">
    <location>
        <begin position="124"/>
        <end position="144"/>
    </location>
</feature>
<dbReference type="PANTHER" id="PTHR32322:SF2">
    <property type="entry name" value="EAMA DOMAIN-CONTAINING PROTEIN"/>
    <property type="match status" value="1"/>
</dbReference>
<evidence type="ECO:0000256" key="5">
    <source>
        <dbReference type="ARBA" id="ARBA00023136"/>
    </source>
</evidence>
<feature type="transmembrane region" description="Helical" evidence="7">
    <location>
        <begin position="7"/>
        <end position="25"/>
    </location>
</feature>
<evidence type="ECO:0000256" key="2">
    <source>
        <dbReference type="ARBA" id="ARBA00007362"/>
    </source>
</evidence>
<name>A0A2N3LCA2_9PROT</name>
<keyword evidence="5 7" id="KW-0472">Membrane</keyword>
<keyword evidence="10" id="KW-1185">Reference proteome</keyword>
<dbReference type="AlphaFoldDB" id="A0A2N3LCA2"/>
<feature type="transmembrane region" description="Helical" evidence="7">
    <location>
        <begin position="156"/>
        <end position="173"/>
    </location>
</feature>
<feature type="domain" description="EamA" evidence="8">
    <location>
        <begin position="154"/>
        <end position="290"/>
    </location>
</feature>
<evidence type="ECO:0000259" key="8">
    <source>
        <dbReference type="Pfam" id="PF00892"/>
    </source>
</evidence>
<keyword evidence="4 7" id="KW-1133">Transmembrane helix</keyword>
<dbReference type="Pfam" id="PF00892">
    <property type="entry name" value="EamA"/>
    <property type="match status" value="2"/>
</dbReference>
<evidence type="ECO:0000256" key="6">
    <source>
        <dbReference type="SAM" id="MobiDB-lite"/>
    </source>
</evidence>
<evidence type="ECO:0000256" key="1">
    <source>
        <dbReference type="ARBA" id="ARBA00004141"/>
    </source>
</evidence>